<feature type="transmembrane region" description="Helical" evidence="1">
    <location>
        <begin position="84"/>
        <end position="102"/>
    </location>
</feature>
<gene>
    <name evidence="2" type="ORF">CcaverHIS019_0401860</name>
</gene>
<dbReference type="EMBL" id="AP028215">
    <property type="protein sequence ID" value="BEI91366.1"/>
    <property type="molecule type" value="Genomic_DNA"/>
</dbReference>
<dbReference type="Proteomes" id="UP001233271">
    <property type="component" value="Chromosome 4"/>
</dbReference>
<protein>
    <submittedName>
        <fullName evidence="2">Uncharacterized protein</fullName>
    </submittedName>
</protein>
<evidence type="ECO:0000313" key="2">
    <source>
        <dbReference type="EMBL" id="BEI91366.1"/>
    </source>
</evidence>
<keyword evidence="3" id="KW-1185">Reference proteome</keyword>
<keyword evidence="1" id="KW-0812">Transmembrane</keyword>
<keyword evidence="1" id="KW-0472">Membrane</keyword>
<evidence type="ECO:0000256" key="1">
    <source>
        <dbReference type="SAM" id="Phobius"/>
    </source>
</evidence>
<feature type="transmembrane region" description="Helical" evidence="1">
    <location>
        <begin position="122"/>
        <end position="145"/>
    </location>
</feature>
<accession>A0AA48QVJ5</accession>
<feature type="transmembrane region" description="Helical" evidence="1">
    <location>
        <begin position="43"/>
        <end position="63"/>
    </location>
</feature>
<dbReference type="AlphaFoldDB" id="A0AA48QVJ5"/>
<reference evidence="2" key="1">
    <citation type="journal article" date="2023" name="BMC Genomics">
        <title>Chromosome-level genome assemblies of Cutaneotrichosporon spp. (Trichosporonales, Basidiomycota) reveal imbalanced evolution between nucleotide sequences and chromosome synteny.</title>
        <authorList>
            <person name="Kobayashi Y."/>
            <person name="Kayamori A."/>
            <person name="Aoki K."/>
            <person name="Shiwa Y."/>
            <person name="Matsutani M."/>
            <person name="Fujita N."/>
            <person name="Sugita T."/>
            <person name="Iwasaki W."/>
            <person name="Tanaka N."/>
            <person name="Takashima M."/>
        </authorList>
    </citation>
    <scope>NUCLEOTIDE SEQUENCE</scope>
    <source>
        <strain evidence="2">HIS019</strain>
    </source>
</reference>
<feature type="transmembrane region" description="Helical" evidence="1">
    <location>
        <begin position="12"/>
        <end position="31"/>
    </location>
</feature>
<dbReference type="RefSeq" id="XP_060456631.1">
    <property type="nucleotide sequence ID" value="XM_060599993.1"/>
</dbReference>
<dbReference type="GeneID" id="85495236"/>
<organism evidence="2 3">
    <name type="scientific">Cutaneotrichosporon cavernicola</name>
    <dbReference type="NCBI Taxonomy" id="279322"/>
    <lineage>
        <taxon>Eukaryota</taxon>
        <taxon>Fungi</taxon>
        <taxon>Dikarya</taxon>
        <taxon>Basidiomycota</taxon>
        <taxon>Agaricomycotina</taxon>
        <taxon>Tremellomycetes</taxon>
        <taxon>Trichosporonales</taxon>
        <taxon>Trichosporonaceae</taxon>
        <taxon>Cutaneotrichosporon</taxon>
    </lineage>
</organism>
<keyword evidence="1" id="KW-1133">Transmembrane helix</keyword>
<evidence type="ECO:0000313" key="3">
    <source>
        <dbReference type="Proteomes" id="UP001233271"/>
    </source>
</evidence>
<dbReference type="KEGG" id="ccac:CcaHIS019_0401860"/>
<sequence>MSTKLKDYILEVMLPTTPAIIMFISGIIFSWDAVADGTPRLVGWLIMFVVGLGFSALLFSLLYRRHAYIFAASFHMGPWYNLRLIAIELFLIACLDTSGWLLGYYEASPLLPKTDRRHWFKAWGVCLAFTLFFWGTLVGWLLYLLRRADCIHDRDGSALPWSFFKRASVLPEAQQAALASEARGMYYPNIQHIPNSWRNSGRPATEWQSSTFAPHPNRLYHTPHGTMTPQGLGVKWQRPIGAAPPRPSRQGARL</sequence>
<name>A0AA48QVJ5_9TREE</name>
<proteinExistence type="predicted"/>